<accession>A0A844G0X8</accession>
<dbReference type="AlphaFoldDB" id="A0A844G0X8"/>
<feature type="signal peptide" evidence="2">
    <location>
        <begin position="1"/>
        <end position="18"/>
    </location>
</feature>
<keyword evidence="4" id="KW-1185">Reference proteome</keyword>
<feature type="region of interest" description="Disordered" evidence="1">
    <location>
        <begin position="116"/>
        <end position="137"/>
    </location>
</feature>
<feature type="chain" id="PRO_5032558142" evidence="2">
    <location>
        <begin position="19"/>
        <end position="756"/>
    </location>
</feature>
<evidence type="ECO:0000256" key="1">
    <source>
        <dbReference type="SAM" id="MobiDB-lite"/>
    </source>
</evidence>
<evidence type="ECO:0000313" key="4">
    <source>
        <dbReference type="Proteomes" id="UP000435649"/>
    </source>
</evidence>
<evidence type="ECO:0000313" key="3">
    <source>
        <dbReference type="EMBL" id="MST97320.1"/>
    </source>
</evidence>
<dbReference type="EMBL" id="VUNS01000009">
    <property type="protein sequence ID" value="MST97320.1"/>
    <property type="molecule type" value="Genomic_DNA"/>
</dbReference>
<gene>
    <name evidence="3" type="ORF">FYJ85_09730</name>
</gene>
<dbReference type="Proteomes" id="UP000435649">
    <property type="component" value="Unassembled WGS sequence"/>
</dbReference>
<reference evidence="3 4" key="1">
    <citation type="submission" date="2019-08" db="EMBL/GenBank/DDBJ databases">
        <title>In-depth cultivation of the pig gut microbiome towards novel bacterial diversity and tailored functional studies.</title>
        <authorList>
            <person name="Wylensek D."/>
            <person name="Hitch T.C.A."/>
            <person name="Clavel T."/>
        </authorList>
    </citation>
    <scope>NUCLEOTIDE SEQUENCE [LARGE SCALE GENOMIC DNA]</scope>
    <source>
        <strain evidence="3 4">BBE-744-WT-12</strain>
    </source>
</reference>
<comment type="caution">
    <text evidence="3">The sequence shown here is derived from an EMBL/GenBank/DDBJ whole genome shotgun (WGS) entry which is preliminary data.</text>
</comment>
<organism evidence="3 4">
    <name type="scientific">Victivallis lenta</name>
    <dbReference type="NCBI Taxonomy" id="2606640"/>
    <lineage>
        <taxon>Bacteria</taxon>
        <taxon>Pseudomonadati</taxon>
        <taxon>Lentisphaerota</taxon>
        <taxon>Lentisphaeria</taxon>
        <taxon>Victivallales</taxon>
        <taxon>Victivallaceae</taxon>
        <taxon>Victivallis</taxon>
    </lineage>
</organism>
<sequence>MRNLLFTLFALLTFTLPADELPLPAEKWSLFANSSIEDRVGNDTLPSGFWYGVFPEREPGRGSVVFLRAENRYSSAIYDIALFPPVPGSYRLKGRVRFLGGEECLQIGGTWHLKAEQQPGQKRHSAPQGPQDGQPRIGTWIQRTGEIGEWQTFDIPIEIHPRKACPECGRKYIFQDFGLAFSLWKMTEEPNKRYLEAEVDSLVFYGPGASSTRFLPPGKRPQKKIAPMPVPPRLPERFPENRFDATAYLLRDKPQPPPFFQADGLSGEQLRILNPAFQVRRVIRYAPKKVLDGRRAMRFPIQIEDGQPRHRPLAGGFQAGNFHALLENTKGFDFARFNPDHGTWSILNHIDKLPYFDWTTPLAAESNGEYLWLHSRPPVGFRFSDGRMVQLPGKLSFGVRPGHIYYLQDGKVIDGRSDGSGRETVKIDFEPIPPRDGNVHRIHSSPDSATLYLLADGHTLYEWNPESGKAIQRYYPFPSSGEQQFLATEYGSFAWNGSRHRREMRHLIWYPGNNRQPVRIQGSREAGQELPHLPFAPRNSVYPESNVYHGIRGRYLILTVHGALSLMNLADPAQSLIFHGCGGTGFLPVPGSDALWLSNKDGMFEIVPPGGWGEFPATIESRWTYLDRNYIDQERTVPLREFITQTDASAPDLFRAEWTKEGEIDVLRLSWDEIPFTCEVTLTLRDGQPAGQVKRLFTLPRATQQIPKPFPGQVLTDNRYDRIDQQGNIAVTGVKTVTFRLNKAAPGSITVAAAGQ</sequence>
<proteinExistence type="predicted"/>
<keyword evidence="2" id="KW-0732">Signal</keyword>
<evidence type="ECO:0000256" key="2">
    <source>
        <dbReference type="SAM" id="SignalP"/>
    </source>
</evidence>
<dbReference type="InterPro" id="IPR011044">
    <property type="entry name" value="Quino_amine_DH_bsu"/>
</dbReference>
<dbReference type="SUPFAM" id="SSF50969">
    <property type="entry name" value="YVTN repeat-like/Quinoprotein amine dehydrogenase"/>
    <property type="match status" value="1"/>
</dbReference>
<name>A0A844G0X8_9BACT</name>
<feature type="region of interest" description="Disordered" evidence="1">
    <location>
        <begin position="213"/>
        <end position="236"/>
    </location>
</feature>
<dbReference type="RefSeq" id="WP_154418199.1">
    <property type="nucleotide sequence ID" value="NZ_VUNS01000009.1"/>
</dbReference>
<protein>
    <submittedName>
        <fullName evidence="3">Uncharacterized protein</fullName>
    </submittedName>
</protein>